<feature type="non-terminal residue" evidence="3">
    <location>
        <position position="1"/>
    </location>
</feature>
<comment type="caution">
    <text evidence="3">The sequence shown here is derived from an EMBL/GenBank/DDBJ whole genome shotgun (WGS) entry which is preliminary data.</text>
</comment>
<feature type="region of interest" description="Disordered" evidence="2">
    <location>
        <begin position="217"/>
        <end position="287"/>
    </location>
</feature>
<name>A0A139HFC3_9PEZI</name>
<feature type="region of interest" description="Disordered" evidence="2">
    <location>
        <begin position="172"/>
        <end position="197"/>
    </location>
</feature>
<protein>
    <submittedName>
        <fullName evidence="3">Uncharacterized protein</fullName>
    </submittedName>
</protein>
<feature type="compositionally biased region" description="Low complexity" evidence="2">
    <location>
        <begin position="538"/>
        <end position="547"/>
    </location>
</feature>
<dbReference type="AlphaFoldDB" id="A0A139HFC3"/>
<keyword evidence="4" id="KW-1185">Reference proteome</keyword>
<dbReference type="EMBL" id="LFZN01000060">
    <property type="protein sequence ID" value="KXT01171.1"/>
    <property type="molecule type" value="Genomic_DNA"/>
</dbReference>
<evidence type="ECO:0000313" key="4">
    <source>
        <dbReference type="Proteomes" id="UP000070133"/>
    </source>
</evidence>
<feature type="region of interest" description="Disordered" evidence="2">
    <location>
        <begin position="533"/>
        <end position="587"/>
    </location>
</feature>
<gene>
    <name evidence="3" type="ORF">AC578_626</name>
</gene>
<proteinExistence type="predicted"/>
<keyword evidence="1" id="KW-0175">Coiled coil</keyword>
<dbReference type="Proteomes" id="UP000070133">
    <property type="component" value="Unassembled WGS sequence"/>
</dbReference>
<accession>A0A139HFC3</accession>
<evidence type="ECO:0000256" key="2">
    <source>
        <dbReference type="SAM" id="MobiDB-lite"/>
    </source>
</evidence>
<evidence type="ECO:0000256" key="1">
    <source>
        <dbReference type="SAM" id="Coils"/>
    </source>
</evidence>
<organism evidence="3 4">
    <name type="scientific">Pseudocercospora eumusae</name>
    <dbReference type="NCBI Taxonomy" id="321146"/>
    <lineage>
        <taxon>Eukaryota</taxon>
        <taxon>Fungi</taxon>
        <taxon>Dikarya</taxon>
        <taxon>Ascomycota</taxon>
        <taxon>Pezizomycotina</taxon>
        <taxon>Dothideomycetes</taxon>
        <taxon>Dothideomycetidae</taxon>
        <taxon>Mycosphaerellales</taxon>
        <taxon>Mycosphaerellaceae</taxon>
        <taxon>Pseudocercospora</taxon>
    </lineage>
</organism>
<evidence type="ECO:0000313" key="3">
    <source>
        <dbReference type="EMBL" id="KXT01171.1"/>
    </source>
</evidence>
<reference evidence="3 4" key="1">
    <citation type="submission" date="2015-07" db="EMBL/GenBank/DDBJ databases">
        <title>Comparative genomics of the Sigatoka disease complex on banana suggests a link between parallel evolutionary changes in Pseudocercospora fijiensis and Pseudocercospora eumusae and increased virulence on the banana host.</title>
        <authorList>
            <person name="Chang T.-C."/>
            <person name="Salvucci A."/>
            <person name="Crous P.W."/>
            <person name="Stergiopoulos I."/>
        </authorList>
    </citation>
    <scope>NUCLEOTIDE SEQUENCE [LARGE SCALE GENOMIC DNA]</scope>
    <source>
        <strain evidence="3 4">CBS 114824</strain>
    </source>
</reference>
<feature type="compositionally biased region" description="Pro residues" evidence="2">
    <location>
        <begin position="233"/>
        <end position="253"/>
    </location>
</feature>
<feature type="region of interest" description="Disordered" evidence="2">
    <location>
        <begin position="410"/>
        <end position="453"/>
    </location>
</feature>
<sequence length="587" mass="64268">AQADADAAVHHADAANGEQRQSPPLAADHCAGETERNLAAEQKTAEEEEEEEELALPSDYGVWGRRSSFARFLGRDALSILKEAAADLAQAQAGSLDAAVDVGLEDGHGCCHRNCEQAQPESGHGSLLLLDHSRVALARSSTSSGLDDPVRDVVGLGVGVVEEMKLCAAKRIQNKPTPRAGGKQRPLPHADSAQVRDSQLLDDHLDNHLLRSLKMDYDMAGSTPPSPYRDQFPRPPPGPPSGPPPGPSPPPRPQDTSRPGPQPQVPQLHFSVDNQPDATGVMRTHPFDTLPLNSIPAMDRGRRRQAITEFPREWTAICHICAEKGEHRYCNSLELLSNAVRHGMPEGGILCNNVAGKIAKSGKSYLPYVPKASSSHGLPLLDVDHTWIETAAWNQLLDEIDQDLATLHAQARARAPPRPEQGYRDQGQQARGHQRNERRRSRSTARDQDQQDQQRAIEHLLIEIAGYKKAIEELVRQNACEQADSIKAIQELLRRVHNANEDARRAEENARRAEEEKQRLIAHHNRALMEVMRDQRASGSSSHSGGSESRRGGIPPGYNHFFPDPNNRGARGGGGGGSQNRRGGYDY</sequence>
<dbReference type="OrthoDB" id="10680472at2759"/>
<feature type="region of interest" description="Disordered" evidence="2">
    <location>
        <begin position="1"/>
        <end position="56"/>
    </location>
</feature>
<feature type="coiled-coil region" evidence="1">
    <location>
        <begin position="457"/>
        <end position="530"/>
    </location>
</feature>
<feature type="compositionally biased region" description="Basic residues" evidence="2">
    <location>
        <begin position="432"/>
        <end position="443"/>
    </location>
</feature>